<protein>
    <submittedName>
        <fullName evidence="1">Uncharacterized protein</fullName>
    </submittedName>
</protein>
<dbReference type="EMBL" id="JAUKUD010000006">
    <property type="protein sequence ID" value="KAK0741173.1"/>
    <property type="molecule type" value="Genomic_DNA"/>
</dbReference>
<evidence type="ECO:0000313" key="2">
    <source>
        <dbReference type="Proteomes" id="UP001172155"/>
    </source>
</evidence>
<accession>A0AA40EKT7</accession>
<comment type="caution">
    <text evidence="1">The sequence shown here is derived from an EMBL/GenBank/DDBJ whole genome shotgun (WGS) entry which is preliminary data.</text>
</comment>
<evidence type="ECO:0000313" key="1">
    <source>
        <dbReference type="EMBL" id="KAK0741173.1"/>
    </source>
</evidence>
<proteinExistence type="predicted"/>
<gene>
    <name evidence="1" type="ORF">B0T18DRAFT_225830</name>
</gene>
<dbReference type="AlphaFoldDB" id="A0AA40EKT7"/>
<organism evidence="1 2">
    <name type="scientific">Schizothecium vesticola</name>
    <dbReference type="NCBI Taxonomy" id="314040"/>
    <lineage>
        <taxon>Eukaryota</taxon>
        <taxon>Fungi</taxon>
        <taxon>Dikarya</taxon>
        <taxon>Ascomycota</taxon>
        <taxon>Pezizomycotina</taxon>
        <taxon>Sordariomycetes</taxon>
        <taxon>Sordariomycetidae</taxon>
        <taxon>Sordariales</taxon>
        <taxon>Schizotheciaceae</taxon>
        <taxon>Schizothecium</taxon>
    </lineage>
</organism>
<dbReference type="Proteomes" id="UP001172155">
    <property type="component" value="Unassembled WGS sequence"/>
</dbReference>
<name>A0AA40EKT7_9PEZI</name>
<reference evidence="1" key="1">
    <citation type="submission" date="2023-06" db="EMBL/GenBank/DDBJ databases">
        <title>Genome-scale phylogeny and comparative genomics of the fungal order Sordariales.</title>
        <authorList>
            <consortium name="Lawrence Berkeley National Laboratory"/>
            <person name="Hensen N."/>
            <person name="Bonometti L."/>
            <person name="Westerberg I."/>
            <person name="Brannstrom I.O."/>
            <person name="Guillou S."/>
            <person name="Cros-Aarteil S."/>
            <person name="Calhoun S."/>
            <person name="Haridas S."/>
            <person name="Kuo A."/>
            <person name="Mondo S."/>
            <person name="Pangilinan J."/>
            <person name="Riley R."/>
            <person name="LaButti K."/>
            <person name="Andreopoulos B."/>
            <person name="Lipzen A."/>
            <person name="Chen C."/>
            <person name="Yanf M."/>
            <person name="Daum C."/>
            <person name="Ng V."/>
            <person name="Clum A."/>
            <person name="Steindorff A."/>
            <person name="Ohm R."/>
            <person name="Martin F."/>
            <person name="Silar P."/>
            <person name="Natvig D."/>
            <person name="Lalanne C."/>
            <person name="Gautier V."/>
            <person name="Ament-velasquez S.L."/>
            <person name="Kruys A."/>
            <person name="Hutchinson M.I."/>
            <person name="Powell A.J."/>
            <person name="Barry K."/>
            <person name="Miller A.N."/>
            <person name="Grigoriev I.V."/>
            <person name="Debuchy R."/>
            <person name="Gladieux P."/>
            <person name="Thoren M.H."/>
            <person name="Johannesson H."/>
        </authorList>
    </citation>
    <scope>NUCLEOTIDE SEQUENCE</scope>
    <source>
        <strain evidence="1">SMH3187-1</strain>
    </source>
</reference>
<keyword evidence="2" id="KW-1185">Reference proteome</keyword>
<sequence length="205" mass="22935">MRAAEWRGRFPDLDTFDSLRDCFLRVPQPRRRLILSHLRRWAKSLAVIHHGALEALPTPILWMRWAIVVSWEAPGPAKLRTIPSPPWGQSSAVPRPKCHRVKMNNGVFAGSRLHPGFAAASWLGGLEAPGGVVGFACPRMPGGRLAANLRTVRNRVHRIALCGEPSEVHGFVQQRRRRAQSRCPPPAVWTLPLAFTEYRGQRQGA</sequence>